<dbReference type="STRING" id="341663.Q0CHD8"/>
<evidence type="ECO:0000313" key="3">
    <source>
        <dbReference type="EMBL" id="EAU32288.1"/>
    </source>
</evidence>
<dbReference type="PANTHER" id="PTHR12843:SF5">
    <property type="entry name" value="EEF1A LYSINE METHYLTRANSFERASE 2"/>
    <property type="match status" value="1"/>
</dbReference>
<feature type="domain" description="Methyltransferase" evidence="2">
    <location>
        <begin position="104"/>
        <end position="149"/>
    </location>
</feature>
<dbReference type="GO" id="GO:0016279">
    <property type="term" value="F:protein-lysine N-methyltransferase activity"/>
    <property type="evidence" value="ECO:0007669"/>
    <property type="project" value="TreeGrafter"/>
</dbReference>
<dbReference type="GO" id="GO:0005737">
    <property type="term" value="C:cytoplasm"/>
    <property type="evidence" value="ECO:0007669"/>
    <property type="project" value="TreeGrafter"/>
</dbReference>
<accession>Q0CHD8</accession>
<dbReference type="OrthoDB" id="10069295at2759"/>
<gene>
    <name evidence="3" type="ORF">ATEG_06904</name>
</gene>
<dbReference type="InterPro" id="IPR029063">
    <property type="entry name" value="SAM-dependent_MTases_sf"/>
</dbReference>
<dbReference type="InterPro" id="IPR025714">
    <property type="entry name" value="Methyltranfer_dom"/>
</dbReference>
<dbReference type="HOGENOM" id="CLU_044783_1_1_1"/>
<feature type="compositionally biased region" description="Acidic residues" evidence="1">
    <location>
        <begin position="56"/>
        <end position="68"/>
    </location>
</feature>
<dbReference type="Gene3D" id="3.40.50.150">
    <property type="entry name" value="Vaccinia Virus protein VP39"/>
    <property type="match status" value="1"/>
</dbReference>
<evidence type="ECO:0000313" key="4">
    <source>
        <dbReference type="Proteomes" id="UP000007963"/>
    </source>
</evidence>
<dbReference type="SUPFAM" id="SSF53335">
    <property type="entry name" value="S-adenosyl-L-methionine-dependent methyltransferases"/>
    <property type="match status" value="1"/>
</dbReference>
<feature type="region of interest" description="Disordered" evidence="1">
    <location>
        <begin position="1"/>
        <end position="76"/>
    </location>
</feature>
<sequence length="314" mass="34256">MSSRINPSPPVRKTTTEQRDRKRWETFYARTLSHISSKPSSDPRPARPEAHPSDAPSDEESVDDDDDPGTSWFSEHNAPDKVLRFLTDASFPLAPCNRPQPAPSVLDLGTGNGSMLALLRTRGGFAGPMVGVDYSARSVELARELQRSKMHSAYAPDSDDDDDDEPGPAAAGAAEEIRFEEWDILAGTDALSAEEVRDAAKTRLDWFPYAAGRGLISCWIRARLMRSRCRRRPGKGTGACASGTLGLCGGLFGREGLLLLRAVIGRRRSLSRGLRVGIRRMGWWCMGGLSIRGFGLGGKKGRGFVRCVFSGFSL</sequence>
<dbReference type="EMBL" id="CH476603">
    <property type="protein sequence ID" value="EAU32288.1"/>
    <property type="molecule type" value="Genomic_DNA"/>
</dbReference>
<dbReference type="PANTHER" id="PTHR12843">
    <property type="entry name" value="PROTEIN-LYSINE N-METHYLTRANSFERASE METTL10"/>
    <property type="match status" value="1"/>
</dbReference>
<dbReference type="Pfam" id="PF13847">
    <property type="entry name" value="Methyltransf_31"/>
    <property type="match status" value="1"/>
</dbReference>
<protein>
    <recommendedName>
        <fullName evidence="2">Methyltransferase domain-containing protein</fullName>
    </recommendedName>
</protein>
<dbReference type="RefSeq" id="XP_001209590.1">
    <property type="nucleotide sequence ID" value="XM_001209590.1"/>
</dbReference>
<dbReference type="GeneID" id="4318919"/>
<dbReference type="AlphaFoldDB" id="Q0CHD8"/>
<feature type="compositionally biased region" description="Basic and acidic residues" evidence="1">
    <location>
        <begin position="14"/>
        <end position="25"/>
    </location>
</feature>
<proteinExistence type="predicted"/>
<feature type="compositionally biased region" description="Acidic residues" evidence="1">
    <location>
        <begin position="157"/>
        <end position="166"/>
    </location>
</feature>
<reference evidence="4" key="1">
    <citation type="submission" date="2005-09" db="EMBL/GenBank/DDBJ databases">
        <title>Annotation of the Aspergillus terreus NIH2624 genome.</title>
        <authorList>
            <person name="Birren B.W."/>
            <person name="Lander E.S."/>
            <person name="Galagan J.E."/>
            <person name="Nusbaum C."/>
            <person name="Devon K."/>
            <person name="Henn M."/>
            <person name="Ma L.-J."/>
            <person name="Jaffe D.B."/>
            <person name="Butler J."/>
            <person name="Alvarez P."/>
            <person name="Gnerre S."/>
            <person name="Grabherr M."/>
            <person name="Kleber M."/>
            <person name="Mauceli E.W."/>
            <person name="Brockman W."/>
            <person name="Rounsley S."/>
            <person name="Young S.K."/>
            <person name="LaButti K."/>
            <person name="Pushparaj V."/>
            <person name="DeCaprio D."/>
            <person name="Crawford M."/>
            <person name="Koehrsen M."/>
            <person name="Engels R."/>
            <person name="Montgomery P."/>
            <person name="Pearson M."/>
            <person name="Howarth C."/>
            <person name="Larson L."/>
            <person name="Luoma S."/>
            <person name="White J."/>
            <person name="Alvarado L."/>
            <person name="Kodira C.D."/>
            <person name="Zeng Q."/>
            <person name="Oleary S."/>
            <person name="Yandava C."/>
            <person name="Denning D.W."/>
            <person name="Nierman W.C."/>
            <person name="Milne T."/>
            <person name="Madden K."/>
        </authorList>
    </citation>
    <scope>NUCLEOTIDE SEQUENCE [LARGE SCALE GENOMIC DNA]</scope>
    <source>
        <strain evidence="4">NIH 2624 / FGSC A1156</strain>
    </source>
</reference>
<dbReference type="Proteomes" id="UP000007963">
    <property type="component" value="Unassembled WGS sequence"/>
</dbReference>
<name>Q0CHD8_ASPTN</name>
<feature type="region of interest" description="Disordered" evidence="1">
    <location>
        <begin position="149"/>
        <end position="171"/>
    </location>
</feature>
<evidence type="ECO:0000256" key="1">
    <source>
        <dbReference type="SAM" id="MobiDB-lite"/>
    </source>
</evidence>
<organism evidence="3 4">
    <name type="scientific">Aspergillus terreus (strain NIH 2624 / FGSC A1156)</name>
    <dbReference type="NCBI Taxonomy" id="341663"/>
    <lineage>
        <taxon>Eukaryota</taxon>
        <taxon>Fungi</taxon>
        <taxon>Dikarya</taxon>
        <taxon>Ascomycota</taxon>
        <taxon>Pezizomycotina</taxon>
        <taxon>Eurotiomycetes</taxon>
        <taxon>Eurotiomycetidae</taxon>
        <taxon>Eurotiales</taxon>
        <taxon>Aspergillaceae</taxon>
        <taxon>Aspergillus</taxon>
        <taxon>Aspergillus subgen. Circumdati</taxon>
    </lineage>
</organism>
<dbReference type="eggNOG" id="KOG1271">
    <property type="taxonomic scope" value="Eukaryota"/>
</dbReference>
<dbReference type="VEuPathDB" id="FungiDB:ATEG_06904"/>
<evidence type="ECO:0000259" key="2">
    <source>
        <dbReference type="Pfam" id="PF13847"/>
    </source>
</evidence>